<keyword evidence="7" id="KW-1015">Disulfide bond</keyword>
<evidence type="ECO:0000256" key="2">
    <source>
        <dbReference type="ARBA" id="ARBA00022670"/>
    </source>
</evidence>
<dbReference type="PROSITE" id="PS50240">
    <property type="entry name" value="TRYPSIN_DOM"/>
    <property type="match status" value="1"/>
</dbReference>
<evidence type="ECO:0000256" key="4">
    <source>
        <dbReference type="ARBA" id="ARBA00022801"/>
    </source>
</evidence>
<dbReference type="PANTHER" id="PTHR24276:SF91">
    <property type="entry name" value="AT26814P-RELATED"/>
    <property type="match status" value="1"/>
</dbReference>
<keyword evidence="4 8" id="KW-0378">Hydrolase</keyword>
<evidence type="ECO:0000313" key="12">
    <source>
        <dbReference type="Proteomes" id="UP001233999"/>
    </source>
</evidence>
<evidence type="ECO:0000313" key="11">
    <source>
        <dbReference type="EMBL" id="KAJ9595090.1"/>
    </source>
</evidence>
<dbReference type="Pfam" id="PF00089">
    <property type="entry name" value="Trypsin"/>
    <property type="match status" value="1"/>
</dbReference>
<sequence>MKFLVIVLSALLACGSAEVDSRFPGLRTEKPILDGRIVGGSTTTIASYPYQCLPCSTMKFLVIVLSALLACGSAEVDSRFPGLRTEKPILDGRIVGGSTTTIASYPYQLSLRYGGSHICGASIISANWALSAAHCIVGSASTLTLRAGSTYSNSGGTIHQVSQATRHASYSSSTLDYDIAVLRVSSAFSLGSNIQVVSMETGTVAAGTNAVVSGWGTTSEGGSASTTLRQVTVPVVSDSSCSSSYAAYGGITARMICAGYTSGGRDACQGDSGGPLVANGRLIGVVSWGVGCARAGFPGVYAKVSNLRSWVSTQTGV</sequence>
<evidence type="ECO:0000256" key="6">
    <source>
        <dbReference type="ARBA" id="ARBA00023145"/>
    </source>
</evidence>
<keyword evidence="2 8" id="KW-0645">Protease</keyword>
<evidence type="ECO:0000259" key="10">
    <source>
        <dbReference type="PROSITE" id="PS50240"/>
    </source>
</evidence>
<dbReference type="InterPro" id="IPR018114">
    <property type="entry name" value="TRYPSIN_HIS"/>
</dbReference>
<reference evidence="11" key="1">
    <citation type="journal article" date="2023" name="IScience">
        <title>Live-bearing cockroach genome reveals convergent evolutionary mechanisms linked to viviparity in insects and beyond.</title>
        <authorList>
            <person name="Fouks B."/>
            <person name="Harrison M.C."/>
            <person name="Mikhailova A.A."/>
            <person name="Marchal E."/>
            <person name="English S."/>
            <person name="Carruthers M."/>
            <person name="Jennings E.C."/>
            <person name="Chiamaka E.L."/>
            <person name="Frigard R.A."/>
            <person name="Pippel M."/>
            <person name="Attardo G.M."/>
            <person name="Benoit J.B."/>
            <person name="Bornberg-Bauer E."/>
            <person name="Tobe S.S."/>
        </authorList>
    </citation>
    <scope>NUCLEOTIDE SEQUENCE</scope>
    <source>
        <strain evidence="11">Stay&amp;Tobe</strain>
    </source>
</reference>
<dbReference type="EMBL" id="JASPKZ010002694">
    <property type="protein sequence ID" value="KAJ9595090.1"/>
    <property type="molecule type" value="Genomic_DNA"/>
</dbReference>
<dbReference type="InterPro" id="IPR050430">
    <property type="entry name" value="Peptidase_S1"/>
</dbReference>
<dbReference type="SUPFAM" id="SSF50494">
    <property type="entry name" value="Trypsin-like serine proteases"/>
    <property type="match status" value="1"/>
</dbReference>
<dbReference type="Gene3D" id="2.40.10.10">
    <property type="entry name" value="Trypsin-like serine proteases"/>
    <property type="match status" value="1"/>
</dbReference>
<dbReference type="AlphaFoldDB" id="A0AAD8ELI0"/>
<reference evidence="11" key="2">
    <citation type="submission" date="2023-05" db="EMBL/GenBank/DDBJ databases">
        <authorList>
            <person name="Fouks B."/>
        </authorList>
    </citation>
    <scope>NUCLEOTIDE SEQUENCE</scope>
    <source>
        <strain evidence="11">Stay&amp;Tobe</strain>
        <tissue evidence="11">Testes</tissue>
    </source>
</reference>
<dbReference type="GO" id="GO:0006508">
    <property type="term" value="P:proteolysis"/>
    <property type="evidence" value="ECO:0007669"/>
    <property type="project" value="UniProtKB-KW"/>
</dbReference>
<proteinExistence type="inferred from homology"/>
<dbReference type="PROSITE" id="PS00135">
    <property type="entry name" value="TRYPSIN_SER"/>
    <property type="match status" value="1"/>
</dbReference>
<gene>
    <name evidence="11" type="ORF">L9F63_013616</name>
</gene>
<keyword evidence="5 8" id="KW-0720">Serine protease</keyword>
<evidence type="ECO:0000256" key="5">
    <source>
        <dbReference type="ARBA" id="ARBA00022825"/>
    </source>
</evidence>
<protein>
    <recommendedName>
        <fullName evidence="10">Peptidase S1 domain-containing protein</fullName>
    </recommendedName>
</protein>
<keyword evidence="3 9" id="KW-0732">Signal</keyword>
<keyword evidence="6" id="KW-0865">Zymogen</keyword>
<accession>A0AAD8ELI0</accession>
<comment type="caution">
    <text evidence="11">The sequence shown here is derived from an EMBL/GenBank/DDBJ whole genome shotgun (WGS) entry which is preliminary data.</text>
</comment>
<feature type="chain" id="PRO_5041991293" description="Peptidase S1 domain-containing protein" evidence="9">
    <location>
        <begin position="18"/>
        <end position="317"/>
    </location>
</feature>
<dbReference type="FunFam" id="2.40.10.10:FF:000077">
    <property type="entry name" value="Predicted protein"/>
    <property type="match status" value="1"/>
</dbReference>
<evidence type="ECO:0000256" key="3">
    <source>
        <dbReference type="ARBA" id="ARBA00022729"/>
    </source>
</evidence>
<evidence type="ECO:0000256" key="8">
    <source>
        <dbReference type="RuleBase" id="RU363034"/>
    </source>
</evidence>
<evidence type="ECO:0000256" key="1">
    <source>
        <dbReference type="ARBA" id="ARBA00007664"/>
    </source>
</evidence>
<feature type="domain" description="Peptidase S1" evidence="10">
    <location>
        <begin position="94"/>
        <end position="316"/>
    </location>
</feature>
<feature type="signal peptide" evidence="9">
    <location>
        <begin position="1"/>
        <end position="17"/>
    </location>
</feature>
<name>A0AAD8ELI0_DIPPU</name>
<evidence type="ECO:0000256" key="9">
    <source>
        <dbReference type="SAM" id="SignalP"/>
    </source>
</evidence>
<dbReference type="PRINTS" id="PR00722">
    <property type="entry name" value="CHYMOTRYPSIN"/>
</dbReference>
<dbReference type="Proteomes" id="UP001233999">
    <property type="component" value="Unassembled WGS sequence"/>
</dbReference>
<dbReference type="InterPro" id="IPR009003">
    <property type="entry name" value="Peptidase_S1_PA"/>
</dbReference>
<dbReference type="InterPro" id="IPR001254">
    <property type="entry name" value="Trypsin_dom"/>
</dbReference>
<dbReference type="InterPro" id="IPR001314">
    <property type="entry name" value="Peptidase_S1A"/>
</dbReference>
<dbReference type="SMART" id="SM00020">
    <property type="entry name" value="Tryp_SPc"/>
    <property type="match status" value="1"/>
</dbReference>
<dbReference type="InterPro" id="IPR043504">
    <property type="entry name" value="Peptidase_S1_PA_chymotrypsin"/>
</dbReference>
<dbReference type="GO" id="GO:0004252">
    <property type="term" value="F:serine-type endopeptidase activity"/>
    <property type="evidence" value="ECO:0007669"/>
    <property type="project" value="InterPro"/>
</dbReference>
<keyword evidence="12" id="KW-1185">Reference proteome</keyword>
<comment type="similarity">
    <text evidence="1">Belongs to the peptidase S1 family.</text>
</comment>
<dbReference type="PANTHER" id="PTHR24276">
    <property type="entry name" value="POLYSERASE-RELATED"/>
    <property type="match status" value="1"/>
</dbReference>
<dbReference type="InterPro" id="IPR033116">
    <property type="entry name" value="TRYPSIN_SER"/>
</dbReference>
<dbReference type="PROSITE" id="PS00134">
    <property type="entry name" value="TRYPSIN_HIS"/>
    <property type="match status" value="1"/>
</dbReference>
<organism evidence="11 12">
    <name type="scientific">Diploptera punctata</name>
    <name type="common">Pacific beetle cockroach</name>
    <dbReference type="NCBI Taxonomy" id="6984"/>
    <lineage>
        <taxon>Eukaryota</taxon>
        <taxon>Metazoa</taxon>
        <taxon>Ecdysozoa</taxon>
        <taxon>Arthropoda</taxon>
        <taxon>Hexapoda</taxon>
        <taxon>Insecta</taxon>
        <taxon>Pterygota</taxon>
        <taxon>Neoptera</taxon>
        <taxon>Polyneoptera</taxon>
        <taxon>Dictyoptera</taxon>
        <taxon>Blattodea</taxon>
        <taxon>Blaberoidea</taxon>
        <taxon>Blaberidae</taxon>
        <taxon>Diplopterinae</taxon>
        <taxon>Diploptera</taxon>
    </lineage>
</organism>
<evidence type="ECO:0000256" key="7">
    <source>
        <dbReference type="ARBA" id="ARBA00023157"/>
    </source>
</evidence>
<dbReference type="CDD" id="cd00190">
    <property type="entry name" value="Tryp_SPc"/>
    <property type="match status" value="1"/>
</dbReference>